<proteinExistence type="predicted"/>
<keyword evidence="4" id="KW-1185">Reference proteome</keyword>
<name>A0ABP5YNY0_9MICO</name>
<organism evidence="3 4">
    <name type="scientific">Terrabacter carboxydivorans</name>
    <dbReference type="NCBI Taxonomy" id="619730"/>
    <lineage>
        <taxon>Bacteria</taxon>
        <taxon>Bacillati</taxon>
        <taxon>Actinomycetota</taxon>
        <taxon>Actinomycetes</taxon>
        <taxon>Micrococcales</taxon>
        <taxon>Intrasporangiaceae</taxon>
        <taxon>Terrabacter</taxon>
    </lineage>
</organism>
<accession>A0ABP5YNY0</accession>
<dbReference type="EMBL" id="BAAARE010000007">
    <property type="protein sequence ID" value="GAA2481568.1"/>
    <property type="molecule type" value="Genomic_DNA"/>
</dbReference>
<dbReference type="SUPFAM" id="SSF50475">
    <property type="entry name" value="FMN-binding split barrel"/>
    <property type="match status" value="1"/>
</dbReference>
<dbReference type="RefSeq" id="WP_344254632.1">
    <property type="nucleotide sequence ID" value="NZ_BAAARE010000007.1"/>
</dbReference>
<dbReference type="InterPro" id="IPR011576">
    <property type="entry name" value="Pyridox_Oxase_N"/>
</dbReference>
<sequence length="173" mass="19650">MPLTNPWLAGPTPELDLPREQLEDRILNLLSTHNVAVIATVCRDGSPAATPVRYSSLGFEIFYTSWNDSVKSRNLRRDPRVSAGIVAPLVGQASNRGAQLFGTARTLERDDPLADRYWEAMRWQSDHVERGRSLHEPPRDPLTVLTPTRILYTDHWLPRTGHRPRQTWRPAPA</sequence>
<dbReference type="PANTHER" id="PTHR35176">
    <property type="entry name" value="HEME OXYGENASE HI_0854-RELATED"/>
    <property type="match status" value="1"/>
</dbReference>
<evidence type="ECO:0000313" key="4">
    <source>
        <dbReference type="Proteomes" id="UP001500730"/>
    </source>
</evidence>
<dbReference type="InterPro" id="IPR052019">
    <property type="entry name" value="F420H2_bilvrd_red/Heme_oxyg"/>
</dbReference>
<dbReference type="InterPro" id="IPR012349">
    <property type="entry name" value="Split_barrel_FMN-bd"/>
</dbReference>
<evidence type="ECO:0000256" key="1">
    <source>
        <dbReference type="ARBA" id="ARBA00023002"/>
    </source>
</evidence>
<evidence type="ECO:0000259" key="2">
    <source>
        <dbReference type="Pfam" id="PF01243"/>
    </source>
</evidence>
<reference evidence="4" key="1">
    <citation type="journal article" date="2019" name="Int. J. Syst. Evol. Microbiol.">
        <title>The Global Catalogue of Microorganisms (GCM) 10K type strain sequencing project: providing services to taxonomists for standard genome sequencing and annotation.</title>
        <authorList>
            <consortium name="The Broad Institute Genomics Platform"/>
            <consortium name="The Broad Institute Genome Sequencing Center for Infectious Disease"/>
            <person name="Wu L."/>
            <person name="Ma J."/>
        </authorList>
    </citation>
    <scope>NUCLEOTIDE SEQUENCE [LARGE SCALE GENOMIC DNA]</scope>
    <source>
        <strain evidence="4">JCM 16259</strain>
    </source>
</reference>
<comment type="caution">
    <text evidence="3">The sequence shown here is derived from an EMBL/GenBank/DDBJ whole genome shotgun (WGS) entry which is preliminary data.</text>
</comment>
<dbReference type="Pfam" id="PF01243">
    <property type="entry name" value="PNPOx_N"/>
    <property type="match status" value="1"/>
</dbReference>
<dbReference type="Gene3D" id="2.30.110.10">
    <property type="entry name" value="Electron Transport, Fmn-binding Protein, Chain A"/>
    <property type="match status" value="1"/>
</dbReference>
<keyword evidence="1" id="KW-0560">Oxidoreductase</keyword>
<gene>
    <name evidence="3" type="ORF">GCM10009858_19040</name>
</gene>
<feature type="domain" description="Pyridoxamine 5'-phosphate oxidase N-terminal" evidence="2">
    <location>
        <begin position="22"/>
        <end position="152"/>
    </location>
</feature>
<dbReference type="Proteomes" id="UP001500730">
    <property type="component" value="Unassembled WGS sequence"/>
</dbReference>
<dbReference type="PANTHER" id="PTHR35176:SF6">
    <property type="entry name" value="HEME OXYGENASE HI_0854-RELATED"/>
    <property type="match status" value="1"/>
</dbReference>
<protein>
    <recommendedName>
        <fullName evidence="2">Pyridoxamine 5'-phosphate oxidase N-terminal domain-containing protein</fullName>
    </recommendedName>
</protein>
<evidence type="ECO:0000313" key="3">
    <source>
        <dbReference type="EMBL" id="GAA2481568.1"/>
    </source>
</evidence>